<dbReference type="PANTHER" id="PTHR13743:SF162">
    <property type="entry name" value="NEUROBEACHIN"/>
    <property type="match status" value="1"/>
</dbReference>
<name>A0A7R8WRR5_9CRUS</name>
<evidence type="ECO:0000313" key="1">
    <source>
        <dbReference type="EMBL" id="CAD7233314.1"/>
    </source>
</evidence>
<dbReference type="InterPro" id="IPR013320">
    <property type="entry name" value="ConA-like_dom_sf"/>
</dbReference>
<dbReference type="InterPro" id="IPR050865">
    <property type="entry name" value="BEACH_Domain"/>
</dbReference>
<reference evidence="1" key="1">
    <citation type="submission" date="2020-11" db="EMBL/GenBank/DDBJ databases">
        <authorList>
            <person name="Tran Van P."/>
        </authorList>
    </citation>
    <scope>NUCLEOTIDE SEQUENCE</scope>
</reference>
<dbReference type="PANTHER" id="PTHR13743">
    <property type="entry name" value="BEIGE/BEACH-RELATED"/>
    <property type="match status" value="1"/>
</dbReference>
<dbReference type="Pfam" id="PF13385">
    <property type="entry name" value="Laminin_G_3"/>
    <property type="match status" value="1"/>
</dbReference>
<dbReference type="Pfam" id="PF15787">
    <property type="entry name" value="DUF4704"/>
    <property type="match status" value="2"/>
</dbReference>
<dbReference type="GO" id="GO:0005829">
    <property type="term" value="C:cytosol"/>
    <property type="evidence" value="ECO:0007669"/>
    <property type="project" value="TreeGrafter"/>
</dbReference>
<proteinExistence type="predicted"/>
<dbReference type="InterPro" id="IPR016024">
    <property type="entry name" value="ARM-type_fold"/>
</dbReference>
<protein>
    <submittedName>
        <fullName evidence="1">Uncharacterized protein</fullName>
    </submittedName>
</protein>
<dbReference type="GO" id="GO:0008104">
    <property type="term" value="P:intracellular protein localization"/>
    <property type="evidence" value="ECO:0007669"/>
    <property type="project" value="TreeGrafter"/>
</dbReference>
<dbReference type="InterPro" id="IPR031570">
    <property type="entry name" value="NBEA/BDCP_DUF4704"/>
</dbReference>
<dbReference type="GO" id="GO:0019901">
    <property type="term" value="F:protein kinase binding"/>
    <property type="evidence" value="ECO:0007669"/>
    <property type="project" value="TreeGrafter"/>
</dbReference>
<dbReference type="Gene3D" id="2.60.120.200">
    <property type="match status" value="1"/>
</dbReference>
<dbReference type="FunFam" id="2.60.120.200:FF:000010">
    <property type="entry name" value="neurobeachin isoform X2"/>
    <property type="match status" value="1"/>
</dbReference>
<dbReference type="SUPFAM" id="SSF48371">
    <property type="entry name" value="ARM repeat"/>
    <property type="match status" value="1"/>
</dbReference>
<sequence length="713" mass="79932">MHSLQSRRGHLLIELLGVLTSYSITVPELKSLLAAMKEENGTWPRHSSKLLNVFHQMPQRNGPDVFFSFPGTAGSALMLPPLARWPGETGFTFATWFRLDPINAVNIEREKPYLFSFRTSKGVGYSAHFVGNCLILTSMKFKGKGFQHCVKYEFQPRKWYMLAVVYIYNRWSKSEIKCYVNGQQASSTEMSWLVSSPEPFDKCYIGASPELDAERIFSGQLAAVYLFSEALTAHQVCAFHRLGANYKSQFRFENEVPVQLPENHKRVLYDGRMSNAIVFMYSPVATDSQLCLQAAPKGNPSFFVHTPHALMLQDVKAVVTQSVQSALTSVGGVPVLFPLFAQLDLPLDPEEATDSADPRHLWHSWESVATGEYMKTMALDIRPSYNTRLWGGGELVAQWVIASVAGLLRGGGELVVQWLIASVCSDPSGVLLSFLADLLESSSELQSQMVSSKGFLVIAWILQRHQNSQTLSMEVLSTFLRLTKFLSTCPFPMAPALLKQLLDFVLFNPALWIRSGIPVQLRLYSYLATEFLTDTHMHTLNAVRRVSSVLQTLHTLKYYYWVVNPRNKSGVTPKGLDSPNLPSQVDILSVRAYILLFVKQLVLLGNGLQEDELQAILNYLTVMNEHPSSLIPAFDSKHGVRVAFKLLGSSSEVIRLQALKLLGFFLASSTHKRKYDVMNPHNLYTLLAERLLLHDQAALNLPVYNALFEVTPG</sequence>
<accession>A0A7R8WRR5</accession>
<dbReference type="SUPFAM" id="SSF49899">
    <property type="entry name" value="Concanavalin A-like lectins/glucanases"/>
    <property type="match status" value="1"/>
</dbReference>
<dbReference type="GO" id="GO:0016020">
    <property type="term" value="C:membrane"/>
    <property type="evidence" value="ECO:0007669"/>
    <property type="project" value="TreeGrafter"/>
</dbReference>
<dbReference type="EMBL" id="OB666025">
    <property type="protein sequence ID" value="CAD7233314.1"/>
    <property type="molecule type" value="Genomic_DNA"/>
</dbReference>
<dbReference type="AlphaFoldDB" id="A0A7R8WRR5"/>
<dbReference type="OrthoDB" id="6374196at2759"/>
<organism evidence="1">
    <name type="scientific">Cyprideis torosa</name>
    <dbReference type="NCBI Taxonomy" id="163714"/>
    <lineage>
        <taxon>Eukaryota</taxon>
        <taxon>Metazoa</taxon>
        <taxon>Ecdysozoa</taxon>
        <taxon>Arthropoda</taxon>
        <taxon>Crustacea</taxon>
        <taxon>Oligostraca</taxon>
        <taxon>Ostracoda</taxon>
        <taxon>Podocopa</taxon>
        <taxon>Podocopida</taxon>
        <taxon>Cytherocopina</taxon>
        <taxon>Cytheroidea</taxon>
        <taxon>Cytherideidae</taxon>
        <taxon>Cyprideis</taxon>
    </lineage>
</organism>
<gene>
    <name evidence="1" type="ORF">CTOB1V02_LOCUS11137</name>
</gene>